<evidence type="ECO:0000256" key="1">
    <source>
        <dbReference type="SAM" id="SignalP"/>
    </source>
</evidence>
<evidence type="ECO:0000313" key="3">
    <source>
        <dbReference type="Proteomes" id="UP000020218"/>
    </source>
</evidence>
<accession>A0A011NRE7</accession>
<feature type="signal peptide" evidence="1">
    <location>
        <begin position="1"/>
        <end position="27"/>
    </location>
</feature>
<dbReference type="EMBL" id="JFAX01000012">
    <property type="protein sequence ID" value="EXI67115.1"/>
    <property type="molecule type" value="Genomic_DNA"/>
</dbReference>
<evidence type="ECO:0008006" key="4">
    <source>
        <dbReference type="Google" id="ProtNLM"/>
    </source>
</evidence>
<keyword evidence="1" id="KW-0732">Signal</keyword>
<organism evidence="2 3">
    <name type="scientific">Candidatus Accumulibacter adjunctus</name>
    <dbReference type="NCBI Taxonomy" id="1454001"/>
    <lineage>
        <taxon>Bacteria</taxon>
        <taxon>Pseudomonadati</taxon>
        <taxon>Pseudomonadota</taxon>
        <taxon>Betaproteobacteria</taxon>
        <taxon>Candidatus Accumulibacter</taxon>
    </lineage>
</organism>
<feature type="chain" id="PRO_5001462498" description="Lipoprotein" evidence="1">
    <location>
        <begin position="28"/>
        <end position="79"/>
    </location>
</feature>
<name>A0A011NRE7_9PROT</name>
<comment type="caution">
    <text evidence="2">The sequence shown here is derived from an EMBL/GenBank/DDBJ whole genome shotgun (WGS) entry which is preliminary data.</text>
</comment>
<dbReference type="PROSITE" id="PS51257">
    <property type="entry name" value="PROKAR_LIPOPROTEIN"/>
    <property type="match status" value="1"/>
</dbReference>
<reference evidence="2" key="1">
    <citation type="submission" date="2014-02" db="EMBL/GenBank/DDBJ databases">
        <title>Expanding our view of genomic diversity in Candidatus Accumulibacter clades.</title>
        <authorList>
            <person name="Skennerton C.T."/>
            <person name="Barr J.J."/>
            <person name="Slater F.R."/>
            <person name="Bond P.L."/>
            <person name="Tyson G.W."/>
        </authorList>
    </citation>
    <scope>NUCLEOTIDE SEQUENCE [LARGE SCALE GENOMIC DNA]</scope>
</reference>
<keyword evidence="3" id="KW-1185">Reference proteome</keyword>
<gene>
    <name evidence="2" type="ORF">AW08_02217</name>
</gene>
<protein>
    <recommendedName>
        <fullName evidence="4">Lipoprotein</fullName>
    </recommendedName>
</protein>
<evidence type="ECO:0000313" key="2">
    <source>
        <dbReference type="EMBL" id="EXI67115.1"/>
    </source>
</evidence>
<proteinExistence type="predicted"/>
<dbReference type="AlphaFoldDB" id="A0A011NRE7"/>
<sequence>MKTTLAALLAAALLGGCVVTPLPPAVAPPPAYAPAYVYPPPVVLGPPRAYAAPPAVVVAPGWRYRGPGGWWRPYRDPRW</sequence>
<dbReference type="PATRIC" id="fig|1454001.3.peg.2265"/>
<dbReference type="Proteomes" id="UP000020218">
    <property type="component" value="Unassembled WGS sequence"/>
</dbReference>